<feature type="transmembrane region" description="Helical" evidence="6">
    <location>
        <begin position="49"/>
        <end position="70"/>
    </location>
</feature>
<feature type="transmembrane region" description="Helical" evidence="6">
    <location>
        <begin position="107"/>
        <end position="125"/>
    </location>
</feature>
<dbReference type="GO" id="GO:0005886">
    <property type="term" value="C:plasma membrane"/>
    <property type="evidence" value="ECO:0007669"/>
    <property type="project" value="UniProtKB-SubCell"/>
</dbReference>
<feature type="transmembrane region" description="Helical" evidence="6">
    <location>
        <begin position="160"/>
        <end position="187"/>
    </location>
</feature>
<evidence type="ECO:0000256" key="3">
    <source>
        <dbReference type="ARBA" id="ARBA00022692"/>
    </source>
</evidence>
<dbReference type="OrthoDB" id="3296441at2"/>
<evidence type="ECO:0000313" key="8">
    <source>
        <dbReference type="Proteomes" id="UP000256561"/>
    </source>
</evidence>
<evidence type="ECO:0000256" key="2">
    <source>
        <dbReference type="ARBA" id="ARBA00022475"/>
    </source>
</evidence>
<dbReference type="PANTHER" id="PTHR33545">
    <property type="entry name" value="UPF0750 MEMBRANE PROTEIN YITT-RELATED"/>
    <property type="match status" value="1"/>
</dbReference>
<evidence type="ECO:0000313" key="7">
    <source>
        <dbReference type="EMBL" id="RDV26626.1"/>
    </source>
</evidence>
<name>A0A3D8M9H7_9ALTE</name>
<dbReference type="EMBL" id="QRHA01000004">
    <property type="protein sequence ID" value="RDV26626.1"/>
    <property type="molecule type" value="Genomic_DNA"/>
</dbReference>
<dbReference type="AlphaFoldDB" id="A0A3D8M9H7"/>
<evidence type="ECO:0000256" key="4">
    <source>
        <dbReference type="ARBA" id="ARBA00022989"/>
    </source>
</evidence>
<sequence length="219" mass="24144">MQKRCHSIVEDIFALICAGLFVAFGVYLFQSQNLMVGGVAGLALLGTHWLSLDFSVLFFIINLPFYLLAWRYISKRFTLNTFTTVATVSLMSEYLPQFVNISQVHPIFAAIFGGILIGVGMLMMFRHTSSMGGLGILAFFLQSRFGVRAGSFQLAVDSAILLSALTVIDVSLVMISVLAALCLNMVISLNHRPERYSLPMRQANASEELVDSELQTQTS</sequence>
<dbReference type="InterPro" id="IPR051461">
    <property type="entry name" value="UPF0750_membrane"/>
</dbReference>
<evidence type="ECO:0000256" key="6">
    <source>
        <dbReference type="SAM" id="Phobius"/>
    </source>
</evidence>
<gene>
    <name evidence="7" type="ORF">DXV75_06435</name>
</gene>
<evidence type="ECO:0000256" key="1">
    <source>
        <dbReference type="ARBA" id="ARBA00004651"/>
    </source>
</evidence>
<dbReference type="Proteomes" id="UP000256561">
    <property type="component" value="Unassembled WGS sequence"/>
</dbReference>
<keyword evidence="5 6" id="KW-0472">Membrane</keyword>
<feature type="transmembrane region" description="Helical" evidence="6">
    <location>
        <begin position="12"/>
        <end position="29"/>
    </location>
</feature>
<keyword evidence="8" id="KW-1185">Reference proteome</keyword>
<reference evidence="8" key="1">
    <citation type="submission" date="2018-08" db="EMBL/GenBank/DDBJ databases">
        <authorList>
            <person name="Zhang J."/>
            <person name="Du Z.-J."/>
        </authorList>
    </citation>
    <scope>NUCLEOTIDE SEQUENCE [LARGE SCALE GENOMIC DNA]</scope>
    <source>
        <strain evidence="8">KCTC 52655</strain>
    </source>
</reference>
<comment type="caution">
    <text evidence="7">The sequence shown here is derived from an EMBL/GenBank/DDBJ whole genome shotgun (WGS) entry which is preliminary data.</text>
</comment>
<dbReference type="Pfam" id="PF02588">
    <property type="entry name" value="YitT_membrane"/>
    <property type="match status" value="1"/>
</dbReference>
<accession>A0A3D8M9H7</accession>
<dbReference type="RefSeq" id="WP_115592579.1">
    <property type="nucleotide sequence ID" value="NZ_QRHA01000004.1"/>
</dbReference>
<organism evidence="7 8">
    <name type="scientific">Alteromonas aestuariivivens</name>
    <dbReference type="NCBI Taxonomy" id="1938339"/>
    <lineage>
        <taxon>Bacteria</taxon>
        <taxon>Pseudomonadati</taxon>
        <taxon>Pseudomonadota</taxon>
        <taxon>Gammaproteobacteria</taxon>
        <taxon>Alteromonadales</taxon>
        <taxon>Alteromonadaceae</taxon>
        <taxon>Alteromonas/Salinimonas group</taxon>
        <taxon>Alteromonas</taxon>
    </lineage>
</organism>
<proteinExistence type="predicted"/>
<dbReference type="PANTHER" id="PTHR33545:SF5">
    <property type="entry name" value="UPF0750 MEMBRANE PROTEIN YITT"/>
    <property type="match status" value="1"/>
</dbReference>
<protein>
    <submittedName>
        <fullName evidence="7">YitT family protein</fullName>
    </submittedName>
</protein>
<keyword evidence="4 6" id="KW-1133">Transmembrane helix</keyword>
<keyword evidence="3 6" id="KW-0812">Transmembrane</keyword>
<evidence type="ECO:0000256" key="5">
    <source>
        <dbReference type="ARBA" id="ARBA00023136"/>
    </source>
</evidence>
<dbReference type="InterPro" id="IPR003740">
    <property type="entry name" value="YitT"/>
</dbReference>
<keyword evidence="2" id="KW-1003">Cell membrane</keyword>
<comment type="subcellular location">
    <subcellularLocation>
        <location evidence="1">Cell membrane</location>
        <topology evidence="1">Multi-pass membrane protein</topology>
    </subcellularLocation>
</comment>